<evidence type="ECO:0000256" key="5">
    <source>
        <dbReference type="ARBA" id="ARBA00023242"/>
    </source>
</evidence>
<feature type="domain" description="Zn(2)-C6 fungal-type" evidence="7">
    <location>
        <begin position="22"/>
        <end position="59"/>
    </location>
</feature>
<keyword evidence="2" id="KW-0805">Transcription regulation</keyword>
<evidence type="ECO:0000256" key="2">
    <source>
        <dbReference type="ARBA" id="ARBA00023015"/>
    </source>
</evidence>
<feature type="compositionally biased region" description="Basic and acidic residues" evidence="6">
    <location>
        <begin position="134"/>
        <end position="150"/>
    </location>
</feature>
<organism evidence="8 9">
    <name type="scientific">Marasmiellus scandens</name>
    <dbReference type="NCBI Taxonomy" id="2682957"/>
    <lineage>
        <taxon>Eukaryota</taxon>
        <taxon>Fungi</taxon>
        <taxon>Dikarya</taxon>
        <taxon>Basidiomycota</taxon>
        <taxon>Agaricomycotina</taxon>
        <taxon>Agaricomycetes</taxon>
        <taxon>Agaricomycetidae</taxon>
        <taxon>Agaricales</taxon>
        <taxon>Marasmiineae</taxon>
        <taxon>Omphalotaceae</taxon>
        <taxon>Marasmiellus</taxon>
    </lineage>
</organism>
<proteinExistence type="predicted"/>
<evidence type="ECO:0000256" key="1">
    <source>
        <dbReference type="ARBA" id="ARBA00004123"/>
    </source>
</evidence>
<keyword evidence="3" id="KW-0238">DNA-binding</keyword>
<dbReference type="CDD" id="cd00067">
    <property type="entry name" value="GAL4"/>
    <property type="match status" value="1"/>
</dbReference>
<keyword evidence="9" id="KW-1185">Reference proteome</keyword>
<dbReference type="InterPro" id="IPR051089">
    <property type="entry name" value="prtT"/>
</dbReference>
<evidence type="ECO:0000313" key="9">
    <source>
        <dbReference type="Proteomes" id="UP001498398"/>
    </source>
</evidence>
<protein>
    <recommendedName>
        <fullName evidence="7">Zn(2)-C6 fungal-type domain-containing protein</fullName>
    </recommendedName>
</protein>
<dbReference type="SUPFAM" id="SSF57701">
    <property type="entry name" value="Zn2/Cys6 DNA-binding domain"/>
    <property type="match status" value="1"/>
</dbReference>
<name>A0ABR1JXU1_9AGAR</name>
<sequence length="673" mass="75263">MRTSSSPRHAPLPKIQPNQKKACLGCRSIKVRCDRVEPEKVDSSISCTRCARLKIPCIVQEHHRGRRSAPKLMTGKLATTPPSQDQGGPMQLDPYDEQNEATSGQQVSPSTTLSGTPGSMDTYSSPSTSTPHSTSHDRLPESSVRDADETTHKDYLHAPVAGTISLSEFTPSQPGIDQDPISKNILIDADARFLHSFYMKEMNPIFALLDPILCTFEYLREKSTILFTAILTVAAKYERRDVYPYLLILSQELLAKAFICGTSSVETIQAIRNLACYRDYTDSSSYLKIGYAIRMAYDLSLDKPHSRPLPDDEIRAREILSGERCWYDLVSNDELVSRQRSRPLIISSEAASNPRRWLEENVKYRLDTDPFIAAQTSVCGMEYEAFSKLFSVNPPTFTTFAQRQGAAQAVSRRASLWAETWSKRTGGDYPFPIHQTSLALLHHFQSMLDFHTAEIYYRHVSSRPEDVNDVGKEFPALVAVFGATIAFFQVFVDDFGNGQLRFSPDYLLAGSAHVALWLFKNRSKMHSTMKNAVLSVLRQTTTLFHSSAKAPDESAAYQARFLDGLIKTIEEDNTIGSPAASPTLLNAELPSMNDPNSHFMQDMHYQHIAQAPSDFSTPMTPMYSVHGSSMPGYPTDYLSAQYNDPTQYENFSTLFGIGPDTSFWANVFPPLSH</sequence>
<dbReference type="CDD" id="cd12148">
    <property type="entry name" value="fungal_TF_MHR"/>
    <property type="match status" value="1"/>
</dbReference>
<dbReference type="Proteomes" id="UP001498398">
    <property type="component" value="Unassembled WGS sequence"/>
</dbReference>
<evidence type="ECO:0000259" key="7">
    <source>
        <dbReference type="PROSITE" id="PS50048"/>
    </source>
</evidence>
<dbReference type="Pfam" id="PF00172">
    <property type="entry name" value="Zn_clus"/>
    <property type="match status" value="1"/>
</dbReference>
<evidence type="ECO:0000313" key="8">
    <source>
        <dbReference type="EMBL" id="KAK7468322.1"/>
    </source>
</evidence>
<feature type="region of interest" description="Disordered" evidence="6">
    <location>
        <begin position="63"/>
        <end position="150"/>
    </location>
</feature>
<evidence type="ECO:0000256" key="4">
    <source>
        <dbReference type="ARBA" id="ARBA00023163"/>
    </source>
</evidence>
<dbReference type="Gene3D" id="4.10.240.10">
    <property type="entry name" value="Zn(2)-C6 fungal-type DNA-binding domain"/>
    <property type="match status" value="1"/>
</dbReference>
<evidence type="ECO:0000256" key="6">
    <source>
        <dbReference type="SAM" id="MobiDB-lite"/>
    </source>
</evidence>
<dbReference type="InterPro" id="IPR001138">
    <property type="entry name" value="Zn2Cys6_DnaBD"/>
</dbReference>
<comment type="subcellular location">
    <subcellularLocation>
        <location evidence="1">Nucleus</location>
    </subcellularLocation>
</comment>
<dbReference type="SMART" id="SM00066">
    <property type="entry name" value="GAL4"/>
    <property type="match status" value="1"/>
</dbReference>
<dbReference type="InterPro" id="IPR036864">
    <property type="entry name" value="Zn2-C6_fun-type_DNA-bd_sf"/>
</dbReference>
<comment type="caution">
    <text evidence="8">The sequence shown here is derived from an EMBL/GenBank/DDBJ whole genome shotgun (WGS) entry which is preliminary data.</text>
</comment>
<keyword evidence="5" id="KW-0539">Nucleus</keyword>
<dbReference type="EMBL" id="JBANRG010000003">
    <property type="protein sequence ID" value="KAK7468322.1"/>
    <property type="molecule type" value="Genomic_DNA"/>
</dbReference>
<dbReference type="PANTHER" id="PTHR31845">
    <property type="entry name" value="FINGER DOMAIN PROTEIN, PUTATIVE-RELATED"/>
    <property type="match status" value="1"/>
</dbReference>
<keyword evidence="4" id="KW-0804">Transcription</keyword>
<dbReference type="PANTHER" id="PTHR31845:SF19">
    <property type="entry name" value="TRANSCRIPTION FACTOR DOMAIN-CONTAINING PROTEIN"/>
    <property type="match status" value="1"/>
</dbReference>
<gene>
    <name evidence="8" type="ORF">VKT23_002836</name>
</gene>
<accession>A0ABR1JXU1</accession>
<feature type="compositionally biased region" description="Low complexity" evidence="6">
    <location>
        <begin position="108"/>
        <end position="133"/>
    </location>
</feature>
<reference evidence="8 9" key="1">
    <citation type="submission" date="2024-01" db="EMBL/GenBank/DDBJ databases">
        <title>A draft genome for the cacao thread blight pathogen Marasmiellus scandens.</title>
        <authorList>
            <person name="Baruah I.K."/>
            <person name="Leung J."/>
            <person name="Bukari Y."/>
            <person name="Amoako-Attah I."/>
            <person name="Meinhardt L.W."/>
            <person name="Bailey B.A."/>
            <person name="Cohen S.P."/>
        </authorList>
    </citation>
    <scope>NUCLEOTIDE SEQUENCE [LARGE SCALE GENOMIC DNA]</scope>
    <source>
        <strain evidence="8 9">GH-19</strain>
    </source>
</reference>
<dbReference type="PROSITE" id="PS50048">
    <property type="entry name" value="ZN2_CY6_FUNGAL_2"/>
    <property type="match status" value="1"/>
</dbReference>
<evidence type="ECO:0000256" key="3">
    <source>
        <dbReference type="ARBA" id="ARBA00023125"/>
    </source>
</evidence>